<dbReference type="InterPro" id="IPR011793">
    <property type="entry name" value="YbdK"/>
</dbReference>
<accession>A0A6I3J9C5</accession>
<name>A0A6I3J9C5_9ACTN</name>
<evidence type="ECO:0000256" key="1">
    <source>
        <dbReference type="ARBA" id="ARBA00022598"/>
    </source>
</evidence>
<evidence type="ECO:0000313" key="6">
    <source>
        <dbReference type="EMBL" id="MTB93918.1"/>
    </source>
</evidence>
<dbReference type="InterPro" id="IPR006336">
    <property type="entry name" value="GCS2"/>
</dbReference>
<reference evidence="6 7" key="1">
    <citation type="submission" date="2019-10" db="EMBL/GenBank/DDBJ databases">
        <title>Nocardioides novel species isolated from the excrement of Marmot.</title>
        <authorList>
            <person name="Zhang G."/>
        </authorList>
    </citation>
    <scope>NUCLEOTIDE SEQUENCE [LARGE SCALE GENOMIC DNA]</scope>
    <source>
        <strain evidence="7">zg-579</strain>
    </source>
</reference>
<dbReference type="NCBIfam" id="NF010041">
    <property type="entry name" value="PRK13517.1-1"/>
    <property type="match status" value="1"/>
</dbReference>
<dbReference type="GO" id="GO:0005524">
    <property type="term" value="F:ATP binding"/>
    <property type="evidence" value="ECO:0007669"/>
    <property type="project" value="UniProtKB-KW"/>
</dbReference>
<dbReference type="InterPro" id="IPR014746">
    <property type="entry name" value="Gln_synth/guanido_kin_cat_dom"/>
</dbReference>
<comment type="catalytic activity">
    <reaction evidence="4 5">
        <text>L-cysteine + L-glutamate + ATP = gamma-L-glutamyl-L-cysteine + ADP + phosphate + H(+)</text>
        <dbReference type="Rhea" id="RHEA:13285"/>
        <dbReference type="ChEBI" id="CHEBI:15378"/>
        <dbReference type="ChEBI" id="CHEBI:29985"/>
        <dbReference type="ChEBI" id="CHEBI:30616"/>
        <dbReference type="ChEBI" id="CHEBI:35235"/>
        <dbReference type="ChEBI" id="CHEBI:43474"/>
        <dbReference type="ChEBI" id="CHEBI:58173"/>
        <dbReference type="ChEBI" id="CHEBI:456216"/>
        <dbReference type="EC" id="6.3.2.2"/>
    </reaction>
</comment>
<dbReference type="HAMAP" id="MF_01609">
    <property type="entry name" value="Glu_cys_ligase_2"/>
    <property type="match status" value="1"/>
</dbReference>
<evidence type="ECO:0000256" key="5">
    <source>
        <dbReference type="HAMAP-Rule" id="MF_01609"/>
    </source>
</evidence>
<dbReference type="InterPro" id="IPR050141">
    <property type="entry name" value="GCL_type2/YbdK_subfam"/>
</dbReference>
<comment type="caution">
    <text evidence="6">The sequence shown here is derived from an EMBL/GenBank/DDBJ whole genome shotgun (WGS) entry which is preliminary data.</text>
</comment>
<dbReference type="EC" id="6.3.2.2" evidence="5"/>
<protein>
    <recommendedName>
        <fullName evidence="5">Putative glutamate--cysteine ligase 2</fullName>
        <ecNumber evidence="5">6.3.2.2</ecNumber>
    </recommendedName>
    <alternativeName>
        <fullName evidence="5">Gamma-glutamylcysteine synthetase 2</fullName>
        <shortName evidence="5">GCS 2</shortName>
        <shortName evidence="5">Gamma-GCS 2</shortName>
    </alternativeName>
</protein>
<evidence type="ECO:0000256" key="2">
    <source>
        <dbReference type="ARBA" id="ARBA00022741"/>
    </source>
</evidence>
<keyword evidence="1 5" id="KW-0436">Ligase</keyword>
<dbReference type="Proteomes" id="UP000433406">
    <property type="component" value="Unassembled WGS sequence"/>
</dbReference>
<dbReference type="EMBL" id="WLCI01000003">
    <property type="protein sequence ID" value="MTB93918.1"/>
    <property type="molecule type" value="Genomic_DNA"/>
</dbReference>
<evidence type="ECO:0000256" key="3">
    <source>
        <dbReference type="ARBA" id="ARBA00022840"/>
    </source>
</evidence>
<keyword evidence="2 5" id="KW-0547">Nucleotide-binding</keyword>
<dbReference type="SUPFAM" id="SSF55931">
    <property type="entry name" value="Glutamine synthetase/guanido kinase"/>
    <property type="match status" value="1"/>
</dbReference>
<keyword evidence="3 5" id="KW-0067">ATP-binding</keyword>
<dbReference type="Gene3D" id="3.30.590.20">
    <property type="match status" value="1"/>
</dbReference>
<evidence type="ECO:0000313" key="7">
    <source>
        <dbReference type="Proteomes" id="UP000433406"/>
    </source>
</evidence>
<dbReference type="PANTHER" id="PTHR36510">
    <property type="entry name" value="GLUTAMATE--CYSTEINE LIGASE 2-RELATED"/>
    <property type="match status" value="1"/>
</dbReference>
<dbReference type="NCBIfam" id="TIGR02050">
    <property type="entry name" value="gshA_cyan_rel"/>
    <property type="match status" value="1"/>
</dbReference>
<dbReference type="Pfam" id="PF04107">
    <property type="entry name" value="GCS2"/>
    <property type="match status" value="1"/>
</dbReference>
<dbReference type="AlphaFoldDB" id="A0A6I3J9C5"/>
<proteinExistence type="inferred from homology"/>
<dbReference type="RefSeq" id="WP_171896097.1">
    <property type="nucleotide sequence ID" value="NZ_CP053660.1"/>
</dbReference>
<dbReference type="PANTHER" id="PTHR36510:SF1">
    <property type="entry name" value="GLUTAMATE--CYSTEINE LIGASE 2-RELATED"/>
    <property type="match status" value="1"/>
</dbReference>
<dbReference type="GO" id="GO:0042398">
    <property type="term" value="P:modified amino acid biosynthetic process"/>
    <property type="evidence" value="ECO:0007669"/>
    <property type="project" value="InterPro"/>
</dbReference>
<dbReference type="GO" id="GO:0004357">
    <property type="term" value="F:glutamate-cysteine ligase activity"/>
    <property type="evidence" value="ECO:0007669"/>
    <property type="project" value="UniProtKB-EC"/>
</dbReference>
<organism evidence="6 7">
    <name type="scientific">Nocardioides marmotae</name>
    <dbReference type="NCBI Taxonomy" id="2663857"/>
    <lineage>
        <taxon>Bacteria</taxon>
        <taxon>Bacillati</taxon>
        <taxon>Actinomycetota</taxon>
        <taxon>Actinomycetes</taxon>
        <taxon>Propionibacteriales</taxon>
        <taxon>Nocardioidaceae</taxon>
        <taxon>Nocardioides</taxon>
    </lineage>
</organism>
<comment type="similarity">
    <text evidence="5">Belongs to the glutamate--cysteine ligase type 2 family. YbdK subfamily.</text>
</comment>
<evidence type="ECO:0000256" key="4">
    <source>
        <dbReference type="ARBA" id="ARBA00048819"/>
    </source>
</evidence>
<comment type="function">
    <text evidence="5">ATP-dependent carboxylate-amine ligase which exhibits weak glutamate--cysteine ligase activity.</text>
</comment>
<sequence>MEPRTVGVEEELLLIDPETREAAPRAPQVLAAGSAELDQELFRHQVEVQTQPTADLDDLRRQLLRSRRLAAEAAGAADLWTAAVGTSPLGGEPVFTREDRYLDMSERYGEVARPEGTCGMHVHVAIDSPEEGVVVLDGLVPWLPALLAISANSPYHEGSDTRHASWRSQVWSRWPSAGPTERFGSLERYREVSRLLIASGAARDDGMLYFDARLSADHPTVEVRVADVCTDPDDAVLVAALVRALVTHVAAGADRTGRADHAATDPPADLWRVELVRAAQWRAARYGLAERLLDPCTAEPVPARDVLRALVATVREELEAAGDLDRVEDGVARVLAAGGAPRQRAAYERAGGSLAAVVDDLVARTNIAWRD</sequence>
<gene>
    <name evidence="6" type="ORF">GGQ22_02380</name>
</gene>
<keyword evidence="7" id="KW-1185">Reference proteome</keyword>